<evidence type="ECO:0000313" key="8">
    <source>
        <dbReference type="Proteomes" id="UP001144805"/>
    </source>
</evidence>
<name>A0A9X3IK79_9HYPH</name>
<evidence type="ECO:0000256" key="2">
    <source>
        <dbReference type="ARBA" id="ARBA00022857"/>
    </source>
</evidence>
<feature type="active site" description="Proton donor/acceptor" evidence="5">
    <location>
        <position position="146"/>
    </location>
</feature>
<dbReference type="Pfam" id="PF01370">
    <property type="entry name" value="Epimerase"/>
    <property type="match status" value="1"/>
</dbReference>
<dbReference type="InterPro" id="IPR001509">
    <property type="entry name" value="Epimerase_deHydtase"/>
</dbReference>
<comment type="pathway">
    <text evidence="5">Nucleotide-sugar biosynthesis; GDP-L-fucose biosynthesis via de novo pathway; GDP-L-fucose from GDP-alpha-D-mannose: step 2/2.</text>
</comment>
<reference evidence="7" key="1">
    <citation type="submission" date="2022-11" db="EMBL/GenBank/DDBJ databases">
        <title>Biodiversity and phylogenetic relationships of bacteria.</title>
        <authorList>
            <person name="Machado R.A.R."/>
            <person name="Bhat A."/>
            <person name="Loulou A."/>
            <person name="Kallel S."/>
        </authorList>
    </citation>
    <scope>NUCLEOTIDE SEQUENCE</scope>
    <source>
        <strain evidence="7">K-TC2</strain>
    </source>
</reference>
<feature type="binding site" evidence="5">
    <location>
        <position position="189"/>
    </location>
    <ligand>
        <name>NADP(+)</name>
        <dbReference type="ChEBI" id="CHEBI:58349"/>
    </ligand>
</feature>
<dbReference type="GO" id="GO:0016853">
    <property type="term" value="F:isomerase activity"/>
    <property type="evidence" value="ECO:0007669"/>
    <property type="project" value="UniProtKB-KW"/>
</dbReference>
<dbReference type="GO" id="GO:0050577">
    <property type="term" value="F:GDP-L-fucose synthase activity"/>
    <property type="evidence" value="ECO:0007669"/>
    <property type="project" value="UniProtKB-UniRule"/>
</dbReference>
<comment type="similarity">
    <text evidence="1 5">Belongs to the NAD(P)-dependent epimerase/dehydratase family. Fucose synthase subfamily.</text>
</comment>
<dbReference type="HAMAP" id="MF_00956">
    <property type="entry name" value="GDP_fucose_synth"/>
    <property type="match status" value="1"/>
</dbReference>
<proteinExistence type="inferred from homology"/>
<dbReference type="Proteomes" id="UP001144805">
    <property type="component" value="Unassembled WGS sequence"/>
</dbReference>
<keyword evidence="8" id="KW-1185">Reference proteome</keyword>
<evidence type="ECO:0000256" key="3">
    <source>
        <dbReference type="ARBA" id="ARBA00023002"/>
    </source>
</evidence>
<gene>
    <name evidence="5" type="primary">fcl</name>
    <name evidence="7" type="ORF">OSH07_04945</name>
</gene>
<sequence length="316" mass="34454">MTVMPDTDRFDLTGKRIWVAGHRGMVGSALVRRLRREPCDVLTVASDELDLRRQSATEAWIDANGPDAIVVAAARVGGIIANATHPAGFIYDNLAIATNIIEGARRAGVEKLLYLGSSCMYPREATQPMRETVLLSGPLEPTNEPYAIAKIAGLKLAESYHREHGCRFITVVPPNLYGPNDNYHPESSHVLAALIRRFHLAKIDGAPSVTIWGTGLPTREFLHVDDLADACMLLLRRYEDPELINVGSGEEISIRDLASLIADIVGYAGAIETDLTKPDGTPRKLMDSSRMASFGWRPSIGLIPGIEASYRAWLGG</sequence>
<accession>A0A9X3IK79</accession>
<keyword evidence="4 5" id="KW-0413">Isomerase</keyword>
<feature type="site" description="Important for catalytic activity" evidence="5">
    <location>
        <position position="117"/>
    </location>
</feature>
<keyword evidence="2 5" id="KW-0521">NADP</keyword>
<evidence type="ECO:0000256" key="4">
    <source>
        <dbReference type="ARBA" id="ARBA00023235"/>
    </source>
</evidence>
<feature type="site" description="Important for catalytic activity" evidence="5">
    <location>
        <position position="119"/>
    </location>
</feature>
<dbReference type="GO" id="GO:0042351">
    <property type="term" value="P:'de novo' GDP-L-fucose biosynthetic process"/>
    <property type="evidence" value="ECO:0007669"/>
    <property type="project" value="UniProtKB-UniRule"/>
</dbReference>
<feature type="binding site" evidence="5">
    <location>
        <position position="219"/>
    </location>
    <ligand>
        <name>substrate</name>
    </ligand>
</feature>
<feature type="binding site" evidence="5">
    <location>
        <position position="279"/>
    </location>
    <ligand>
        <name>substrate</name>
    </ligand>
</feature>
<dbReference type="PANTHER" id="PTHR43238:SF1">
    <property type="entry name" value="GDP-L-FUCOSE SYNTHASE"/>
    <property type="match status" value="1"/>
</dbReference>
<dbReference type="AlphaFoldDB" id="A0A9X3IK79"/>
<protein>
    <recommendedName>
        <fullName evidence="5">GDP-L-fucose synthase</fullName>
        <ecNumber evidence="5">1.1.1.271</ecNumber>
    </recommendedName>
    <alternativeName>
        <fullName evidence="5">GDP-4-keto-6-deoxy-D-mannose-3,5-epimerase-4-reductase</fullName>
    </alternativeName>
</protein>
<feature type="binding site" evidence="5">
    <location>
        <begin position="173"/>
        <end position="176"/>
    </location>
    <ligand>
        <name>NADP(+)</name>
        <dbReference type="ChEBI" id="CHEBI:58349"/>
    </ligand>
</feature>
<dbReference type="EMBL" id="JAPKNK010000002">
    <property type="protein sequence ID" value="MCX5568532.1"/>
    <property type="molecule type" value="Genomic_DNA"/>
</dbReference>
<dbReference type="EC" id="1.1.1.271" evidence="5"/>
<dbReference type="GO" id="GO:0070401">
    <property type="term" value="F:NADP+ binding"/>
    <property type="evidence" value="ECO:0007669"/>
    <property type="project" value="UniProtKB-UniRule"/>
</dbReference>
<feature type="binding site" evidence="5">
    <location>
        <position position="212"/>
    </location>
    <ligand>
        <name>substrate</name>
    </ligand>
</feature>
<comment type="caution">
    <text evidence="7">The sequence shown here is derived from an EMBL/GenBank/DDBJ whole genome shotgun (WGS) entry which is preliminary data.</text>
</comment>
<feature type="binding site" evidence="5">
    <location>
        <begin position="115"/>
        <end position="118"/>
    </location>
    <ligand>
        <name>NADP(+)</name>
        <dbReference type="ChEBI" id="CHEBI:58349"/>
    </ligand>
</feature>
<evidence type="ECO:0000256" key="1">
    <source>
        <dbReference type="ARBA" id="ARBA00005959"/>
    </source>
</evidence>
<feature type="domain" description="NAD-dependent epimerase/dehydratase" evidence="6">
    <location>
        <begin position="17"/>
        <end position="247"/>
    </location>
</feature>
<evidence type="ECO:0000256" key="5">
    <source>
        <dbReference type="HAMAP-Rule" id="MF_00956"/>
    </source>
</evidence>
<dbReference type="Gene3D" id="3.90.25.10">
    <property type="entry name" value="UDP-galactose 4-epimerase, domain 1"/>
    <property type="match status" value="1"/>
</dbReference>
<dbReference type="InterPro" id="IPR028614">
    <property type="entry name" value="GDP_fucose/colitose_synth"/>
</dbReference>
<dbReference type="RefSeq" id="WP_266337509.1">
    <property type="nucleotide sequence ID" value="NZ_JAPKNK010000002.1"/>
</dbReference>
<feature type="binding site" evidence="5">
    <location>
        <position position="150"/>
    </location>
    <ligand>
        <name>NADP(+)</name>
        <dbReference type="ChEBI" id="CHEBI:58349"/>
    </ligand>
</feature>
<feature type="binding site" evidence="5">
    <location>
        <begin position="21"/>
        <end position="27"/>
    </location>
    <ligand>
        <name>NADP(+)</name>
        <dbReference type="ChEBI" id="CHEBI:58349"/>
    </ligand>
</feature>
<organism evidence="7 8">
    <name type="scientific">Kaistia nematophila</name>
    <dbReference type="NCBI Taxonomy" id="2994654"/>
    <lineage>
        <taxon>Bacteria</taxon>
        <taxon>Pseudomonadati</taxon>
        <taxon>Pseudomonadota</taxon>
        <taxon>Alphaproteobacteria</taxon>
        <taxon>Hyphomicrobiales</taxon>
        <taxon>Kaistiaceae</taxon>
        <taxon>Kaistia</taxon>
    </lineage>
</organism>
<comment type="function">
    <text evidence="5">Catalyzes the two-step NADP-dependent conversion of GDP-4-dehydro-6-deoxy-D-mannose to GDP-fucose, involving an epimerase and a reductase reaction.</text>
</comment>
<keyword evidence="3 5" id="KW-0560">Oxidoreductase</keyword>
<dbReference type="PANTHER" id="PTHR43238">
    <property type="entry name" value="GDP-L-FUCOSE SYNTHASE"/>
    <property type="match status" value="1"/>
</dbReference>
<evidence type="ECO:0000259" key="6">
    <source>
        <dbReference type="Pfam" id="PF01370"/>
    </source>
</evidence>
<dbReference type="SUPFAM" id="SSF51735">
    <property type="entry name" value="NAD(P)-binding Rossmann-fold domains"/>
    <property type="match status" value="1"/>
</dbReference>
<dbReference type="CDD" id="cd05239">
    <property type="entry name" value="GDP_FS_SDR_e"/>
    <property type="match status" value="1"/>
</dbReference>
<keyword evidence="5" id="KW-0511">Multifunctional enzyme</keyword>
<comment type="catalytic activity">
    <reaction evidence="5">
        <text>GDP-beta-L-fucose + NADP(+) = GDP-4-dehydro-alpha-D-rhamnose + NADPH + H(+)</text>
        <dbReference type="Rhea" id="RHEA:18885"/>
        <dbReference type="ChEBI" id="CHEBI:15378"/>
        <dbReference type="ChEBI" id="CHEBI:57273"/>
        <dbReference type="ChEBI" id="CHEBI:57783"/>
        <dbReference type="ChEBI" id="CHEBI:57964"/>
        <dbReference type="ChEBI" id="CHEBI:58349"/>
        <dbReference type="EC" id="1.1.1.271"/>
    </reaction>
</comment>
<feature type="binding site" evidence="5">
    <location>
        <position position="197"/>
    </location>
    <ligand>
        <name>substrate</name>
    </ligand>
</feature>
<evidence type="ECO:0000313" key="7">
    <source>
        <dbReference type="EMBL" id="MCX5568532.1"/>
    </source>
</evidence>
<dbReference type="InterPro" id="IPR036291">
    <property type="entry name" value="NAD(P)-bd_dom_sf"/>
</dbReference>
<dbReference type="Gene3D" id="3.40.50.720">
    <property type="entry name" value="NAD(P)-binding Rossmann-like Domain"/>
    <property type="match status" value="1"/>
</dbReference>